<evidence type="ECO:0000256" key="1">
    <source>
        <dbReference type="SAM" id="MobiDB-lite"/>
    </source>
</evidence>
<feature type="region of interest" description="Disordered" evidence="1">
    <location>
        <begin position="1"/>
        <end position="26"/>
    </location>
</feature>
<evidence type="ECO:0000313" key="2">
    <source>
        <dbReference type="EMBL" id="KAK0637102.1"/>
    </source>
</evidence>
<feature type="compositionally biased region" description="Basic and acidic residues" evidence="1">
    <location>
        <begin position="154"/>
        <end position="183"/>
    </location>
</feature>
<feature type="compositionally biased region" description="Basic and acidic residues" evidence="1">
    <location>
        <begin position="117"/>
        <end position="145"/>
    </location>
</feature>
<comment type="caution">
    <text evidence="2">The sequence shown here is derived from an EMBL/GenBank/DDBJ whole genome shotgun (WGS) entry which is preliminary data.</text>
</comment>
<sequence>MNDRARSVEVVGVNDRSRSRAPSPPSIVSCEVRSKWISLPDFEVQEIEPPVMNDKRNRTNASNGSNTRLLRLSTIVTVVDSVPVPAGGVLTPPPGVANLNDGSRDHGTVRRLGAATHNRDRSPARERAPVRERSPLGENRGRGQAKDTTTANGRAEEQDHTQSENQDRIRAEQQDHRGGRDAIEEGNEGGFRKGQFTNCHFTGSSNIFFSHIVHKWAKKDENEVHPVVGGGEVRPAEQQ</sequence>
<accession>A0AA40CG02</accession>
<gene>
    <name evidence="2" type="ORF">B0T17DRAFT_613742</name>
</gene>
<proteinExistence type="predicted"/>
<dbReference type="EMBL" id="JAULSR010000001">
    <property type="protein sequence ID" value="KAK0637102.1"/>
    <property type="molecule type" value="Genomic_DNA"/>
</dbReference>
<dbReference type="AlphaFoldDB" id="A0AA40CG02"/>
<dbReference type="Proteomes" id="UP001174934">
    <property type="component" value="Unassembled WGS sequence"/>
</dbReference>
<reference evidence="2" key="1">
    <citation type="submission" date="2023-06" db="EMBL/GenBank/DDBJ databases">
        <title>Genome-scale phylogeny and comparative genomics of the fungal order Sordariales.</title>
        <authorList>
            <consortium name="Lawrence Berkeley National Laboratory"/>
            <person name="Hensen N."/>
            <person name="Bonometti L."/>
            <person name="Westerberg I."/>
            <person name="Brannstrom I.O."/>
            <person name="Guillou S."/>
            <person name="Cros-Aarteil S."/>
            <person name="Calhoun S."/>
            <person name="Haridas S."/>
            <person name="Kuo A."/>
            <person name="Mondo S."/>
            <person name="Pangilinan J."/>
            <person name="Riley R."/>
            <person name="LaButti K."/>
            <person name="Andreopoulos B."/>
            <person name="Lipzen A."/>
            <person name="Chen C."/>
            <person name="Yanf M."/>
            <person name="Daum C."/>
            <person name="Ng V."/>
            <person name="Clum A."/>
            <person name="Steindorff A."/>
            <person name="Ohm R."/>
            <person name="Martin F."/>
            <person name="Silar P."/>
            <person name="Natvig D."/>
            <person name="Lalanne C."/>
            <person name="Gautier V."/>
            <person name="Ament-velasquez S.L."/>
            <person name="Kruys A."/>
            <person name="Hutchinson M.I."/>
            <person name="Powell A.J."/>
            <person name="Barry K."/>
            <person name="Miller A.N."/>
            <person name="Grigoriev I.V."/>
            <person name="Debuchy R."/>
            <person name="Gladieux P."/>
            <person name="Thoren M.H."/>
            <person name="Johannesson H."/>
        </authorList>
    </citation>
    <scope>NUCLEOTIDE SEQUENCE</scope>
    <source>
        <strain evidence="2">SMH3391-2</strain>
    </source>
</reference>
<evidence type="ECO:0000313" key="3">
    <source>
        <dbReference type="Proteomes" id="UP001174934"/>
    </source>
</evidence>
<protein>
    <submittedName>
        <fullName evidence="2">Uncharacterized protein</fullName>
    </submittedName>
</protein>
<keyword evidence="3" id="KW-1185">Reference proteome</keyword>
<name>A0AA40CG02_9PEZI</name>
<organism evidence="2 3">
    <name type="scientific">Bombardia bombarda</name>
    <dbReference type="NCBI Taxonomy" id="252184"/>
    <lineage>
        <taxon>Eukaryota</taxon>
        <taxon>Fungi</taxon>
        <taxon>Dikarya</taxon>
        <taxon>Ascomycota</taxon>
        <taxon>Pezizomycotina</taxon>
        <taxon>Sordariomycetes</taxon>
        <taxon>Sordariomycetidae</taxon>
        <taxon>Sordariales</taxon>
        <taxon>Lasiosphaeriaceae</taxon>
        <taxon>Bombardia</taxon>
    </lineage>
</organism>
<feature type="region of interest" description="Disordered" evidence="1">
    <location>
        <begin position="84"/>
        <end position="191"/>
    </location>
</feature>